<sequence>MTTTETAYTDFTEHRHYAYRGCAPDPDQPRMSAADDTLPLDAWARSTEDGGLPQALRREYERRAIAICNRCPVLAACRIYANTEVPGGGLAEPDHIMGGQRSLDRHRALIASRTAQPVLPEPAPTAALPPAIAKLSPESLAAKRRLLAALARETDEELVAYRAHMDLRTANWQRSALCTLLGLDKETASRELLLEAARACGILPARTRVVPDGRWPIVAAPSTNGARQRRIERGRPVQLVIPGLPDYPRVRPVPAPAAARHLVLTHRAPAASLLPLPVRIMETAA</sequence>
<dbReference type="InterPro" id="IPR034768">
    <property type="entry name" value="4FE4S_WBL"/>
</dbReference>
<accession>A0A2P2GKQ3</accession>
<dbReference type="RefSeq" id="WP_046909248.1">
    <property type="nucleotide sequence ID" value="NZ_BAAAXG010000009.1"/>
</dbReference>
<protein>
    <recommendedName>
        <fullName evidence="1">4Fe-4S Wbl-type domain-containing protein</fullName>
    </recommendedName>
</protein>
<proteinExistence type="predicted"/>
<dbReference type="OrthoDB" id="4239895at2"/>
<evidence type="ECO:0000313" key="2">
    <source>
        <dbReference type="EMBL" id="KKZ72086.1"/>
    </source>
</evidence>
<name>A0A2P2GKQ3_STREW</name>
<evidence type="ECO:0000259" key="1">
    <source>
        <dbReference type="PROSITE" id="PS51674"/>
    </source>
</evidence>
<reference evidence="2 3" key="1">
    <citation type="submission" date="2015-05" db="EMBL/GenBank/DDBJ databases">
        <title>Draft Genome assembly of Streptomyces showdoensis.</title>
        <authorList>
            <person name="Thapa K.K."/>
            <person name="Metsa-Ketela M."/>
        </authorList>
    </citation>
    <scope>NUCLEOTIDE SEQUENCE [LARGE SCALE GENOMIC DNA]</scope>
    <source>
        <strain evidence="2 3">ATCC 15227</strain>
    </source>
</reference>
<organism evidence="2 3">
    <name type="scientific">Streptomyces showdoensis</name>
    <dbReference type="NCBI Taxonomy" id="68268"/>
    <lineage>
        <taxon>Bacteria</taxon>
        <taxon>Bacillati</taxon>
        <taxon>Actinomycetota</taxon>
        <taxon>Actinomycetes</taxon>
        <taxon>Kitasatosporales</taxon>
        <taxon>Streptomycetaceae</taxon>
        <taxon>Streptomyces</taxon>
    </lineage>
</organism>
<dbReference type="PROSITE" id="PS51674">
    <property type="entry name" value="4FE4S_WBL"/>
    <property type="match status" value="1"/>
</dbReference>
<feature type="domain" description="4Fe-4S Wbl-type" evidence="1">
    <location>
        <begin position="32"/>
        <end position="107"/>
    </location>
</feature>
<gene>
    <name evidence="2" type="ORF">VO63_20110</name>
</gene>
<dbReference type="Proteomes" id="UP000265325">
    <property type="component" value="Unassembled WGS sequence"/>
</dbReference>
<dbReference type="AlphaFoldDB" id="A0A2P2GKQ3"/>
<keyword evidence="3" id="KW-1185">Reference proteome</keyword>
<evidence type="ECO:0000313" key="3">
    <source>
        <dbReference type="Proteomes" id="UP000265325"/>
    </source>
</evidence>
<comment type="caution">
    <text evidence="2">The sequence shown here is derived from an EMBL/GenBank/DDBJ whole genome shotgun (WGS) entry which is preliminary data.</text>
</comment>
<dbReference type="EMBL" id="LAQS01000030">
    <property type="protein sequence ID" value="KKZ72086.1"/>
    <property type="molecule type" value="Genomic_DNA"/>
</dbReference>